<evidence type="ECO:0000256" key="1">
    <source>
        <dbReference type="SAM" id="MobiDB-lite"/>
    </source>
</evidence>
<keyword evidence="3" id="KW-1185">Reference proteome</keyword>
<dbReference type="RefSeq" id="XP_062686831.1">
    <property type="nucleotide sequence ID" value="XM_062827666.1"/>
</dbReference>
<sequence length="208" mass="23457">MVMGKIPQSRLTNCTTCNTTKGAPTTTTTGDTSDRPRGRGTPAPDSTTWDGNTTRFRFHSKTFIPQHSTSTWIFLTSDTVLLCPVAWDIQIRWSYIHLSPIPVFALPNKKNTSPTTKVTTNPSPLLTTMHHHQHHHHHHYCHYHYHYTSTTVTAGATTHLHYNSPPPKPKAQQNRALHHIENTANTISQGASKTQQNNRNFSVQSETY</sequence>
<organism evidence="2 3">
    <name type="scientific">Neurospora tetraspora</name>
    <dbReference type="NCBI Taxonomy" id="94610"/>
    <lineage>
        <taxon>Eukaryota</taxon>
        <taxon>Fungi</taxon>
        <taxon>Dikarya</taxon>
        <taxon>Ascomycota</taxon>
        <taxon>Pezizomycotina</taxon>
        <taxon>Sordariomycetes</taxon>
        <taxon>Sordariomycetidae</taxon>
        <taxon>Sordariales</taxon>
        <taxon>Sordariaceae</taxon>
        <taxon>Neurospora</taxon>
    </lineage>
</organism>
<proteinExistence type="predicted"/>
<comment type="caution">
    <text evidence="2">The sequence shown here is derived from an EMBL/GenBank/DDBJ whole genome shotgun (WGS) entry which is preliminary data.</text>
</comment>
<evidence type="ECO:0000313" key="3">
    <source>
        <dbReference type="Proteomes" id="UP001278500"/>
    </source>
</evidence>
<name>A0AAE0JQ73_9PEZI</name>
<dbReference type="EMBL" id="JAUEPP010000001">
    <property type="protein sequence ID" value="KAK3355453.1"/>
    <property type="molecule type" value="Genomic_DNA"/>
</dbReference>
<dbReference type="Proteomes" id="UP001278500">
    <property type="component" value="Unassembled WGS sequence"/>
</dbReference>
<reference evidence="2" key="1">
    <citation type="journal article" date="2023" name="Mol. Phylogenet. Evol.">
        <title>Genome-scale phylogeny and comparative genomics of the fungal order Sordariales.</title>
        <authorList>
            <person name="Hensen N."/>
            <person name="Bonometti L."/>
            <person name="Westerberg I."/>
            <person name="Brannstrom I.O."/>
            <person name="Guillou S."/>
            <person name="Cros-Aarteil S."/>
            <person name="Calhoun S."/>
            <person name="Haridas S."/>
            <person name="Kuo A."/>
            <person name="Mondo S."/>
            <person name="Pangilinan J."/>
            <person name="Riley R."/>
            <person name="LaButti K."/>
            <person name="Andreopoulos B."/>
            <person name="Lipzen A."/>
            <person name="Chen C."/>
            <person name="Yan M."/>
            <person name="Daum C."/>
            <person name="Ng V."/>
            <person name="Clum A."/>
            <person name="Steindorff A."/>
            <person name="Ohm R.A."/>
            <person name="Martin F."/>
            <person name="Silar P."/>
            <person name="Natvig D.O."/>
            <person name="Lalanne C."/>
            <person name="Gautier V."/>
            <person name="Ament-Velasquez S.L."/>
            <person name="Kruys A."/>
            <person name="Hutchinson M.I."/>
            <person name="Powell A.J."/>
            <person name="Barry K."/>
            <person name="Miller A.N."/>
            <person name="Grigoriev I.V."/>
            <person name="Debuchy R."/>
            <person name="Gladieux P."/>
            <person name="Hiltunen Thoren M."/>
            <person name="Johannesson H."/>
        </authorList>
    </citation>
    <scope>NUCLEOTIDE SEQUENCE</scope>
    <source>
        <strain evidence="2">CBS 560.94</strain>
    </source>
</reference>
<feature type="region of interest" description="Disordered" evidence="1">
    <location>
        <begin position="13"/>
        <end position="51"/>
    </location>
</feature>
<evidence type="ECO:0000313" key="2">
    <source>
        <dbReference type="EMBL" id="KAK3355453.1"/>
    </source>
</evidence>
<reference evidence="2" key="2">
    <citation type="submission" date="2023-06" db="EMBL/GenBank/DDBJ databases">
        <authorList>
            <consortium name="Lawrence Berkeley National Laboratory"/>
            <person name="Haridas S."/>
            <person name="Hensen N."/>
            <person name="Bonometti L."/>
            <person name="Westerberg I."/>
            <person name="Brannstrom I.O."/>
            <person name="Guillou S."/>
            <person name="Cros-Aarteil S."/>
            <person name="Calhoun S."/>
            <person name="Kuo A."/>
            <person name="Mondo S."/>
            <person name="Pangilinan J."/>
            <person name="Riley R."/>
            <person name="Labutti K."/>
            <person name="Andreopoulos B."/>
            <person name="Lipzen A."/>
            <person name="Chen C."/>
            <person name="Yanf M."/>
            <person name="Daum C."/>
            <person name="Ng V."/>
            <person name="Clum A."/>
            <person name="Steindorff A."/>
            <person name="Ohm R."/>
            <person name="Martin F."/>
            <person name="Silar P."/>
            <person name="Natvig D."/>
            <person name="Lalanne C."/>
            <person name="Gautier V."/>
            <person name="Ament-Velasquez S.L."/>
            <person name="Kruys A."/>
            <person name="Hutchinson M.I."/>
            <person name="Powell A.J."/>
            <person name="Barry K."/>
            <person name="Miller A.N."/>
            <person name="Grigoriev I.V."/>
            <person name="Debuchy R."/>
            <person name="Gladieux P."/>
            <person name="Thoren M.H."/>
            <person name="Johannesson H."/>
        </authorList>
    </citation>
    <scope>NUCLEOTIDE SEQUENCE</scope>
    <source>
        <strain evidence="2">CBS 560.94</strain>
    </source>
</reference>
<protein>
    <submittedName>
        <fullName evidence="2">Uncharacterized protein</fullName>
    </submittedName>
</protein>
<gene>
    <name evidence="2" type="ORF">B0H65DRAFT_48374</name>
</gene>
<dbReference type="AlphaFoldDB" id="A0AAE0JQ73"/>
<feature type="compositionally biased region" description="Low complexity" evidence="1">
    <location>
        <begin position="15"/>
        <end position="31"/>
    </location>
</feature>
<accession>A0AAE0JQ73</accession>
<dbReference type="GeneID" id="87864820"/>